<gene>
    <name evidence="4" type="ORF">ARD30_07355</name>
</gene>
<keyword evidence="5" id="KW-1185">Reference proteome</keyword>
<accession>A0A0Q3M8Q6</accession>
<evidence type="ECO:0000256" key="1">
    <source>
        <dbReference type="SAM" id="MobiDB-lite"/>
    </source>
</evidence>
<dbReference type="InterPro" id="IPR012938">
    <property type="entry name" value="Glc/Sorbosone_DH"/>
</dbReference>
<dbReference type="InterPro" id="IPR011042">
    <property type="entry name" value="6-blade_b-propeller_TolB-like"/>
</dbReference>
<dbReference type="PANTHER" id="PTHR19328">
    <property type="entry name" value="HEDGEHOG-INTERACTING PROTEIN"/>
    <property type="match status" value="1"/>
</dbReference>
<feature type="region of interest" description="Disordered" evidence="1">
    <location>
        <begin position="183"/>
        <end position="215"/>
    </location>
</feature>
<dbReference type="AlphaFoldDB" id="A0A0Q3M8Q6"/>
<name>A0A0Q3M8Q6_9HYPH</name>
<evidence type="ECO:0000256" key="2">
    <source>
        <dbReference type="SAM" id="SignalP"/>
    </source>
</evidence>
<protein>
    <recommendedName>
        <fullName evidence="3">Glucose/Sorbosone dehydrogenase domain-containing protein</fullName>
    </recommendedName>
</protein>
<dbReference type="Pfam" id="PF07995">
    <property type="entry name" value="GSDH"/>
    <property type="match status" value="1"/>
</dbReference>
<dbReference type="Proteomes" id="UP000051562">
    <property type="component" value="Unassembled WGS sequence"/>
</dbReference>
<evidence type="ECO:0000313" key="5">
    <source>
        <dbReference type="Proteomes" id="UP000051562"/>
    </source>
</evidence>
<evidence type="ECO:0000259" key="3">
    <source>
        <dbReference type="Pfam" id="PF07995"/>
    </source>
</evidence>
<dbReference type="EMBL" id="LMAR01000003">
    <property type="protein sequence ID" value="KQK32193.1"/>
    <property type="molecule type" value="Genomic_DNA"/>
</dbReference>
<feature type="signal peptide" evidence="2">
    <location>
        <begin position="1"/>
        <end position="22"/>
    </location>
</feature>
<organism evidence="4 5">
    <name type="scientific">Bosea thiooxidans</name>
    <dbReference type="NCBI Taxonomy" id="53254"/>
    <lineage>
        <taxon>Bacteria</taxon>
        <taxon>Pseudomonadati</taxon>
        <taxon>Pseudomonadota</taxon>
        <taxon>Alphaproteobacteria</taxon>
        <taxon>Hyphomicrobiales</taxon>
        <taxon>Boseaceae</taxon>
        <taxon>Bosea</taxon>
    </lineage>
</organism>
<feature type="domain" description="Glucose/Sorbosone dehydrogenase" evidence="3">
    <location>
        <begin position="48"/>
        <end position="375"/>
    </location>
</feature>
<dbReference type="InterPro" id="IPR011041">
    <property type="entry name" value="Quinoprot_gluc/sorb_DH_b-prop"/>
</dbReference>
<comment type="caution">
    <text evidence="4">The sequence shown here is derived from an EMBL/GenBank/DDBJ whole genome shotgun (WGS) entry which is preliminary data.</text>
</comment>
<feature type="chain" id="PRO_5006205621" description="Glucose/Sorbosone dehydrogenase domain-containing protein" evidence="2">
    <location>
        <begin position="23"/>
        <end position="380"/>
    </location>
</feature>
<dbReference type="Gene3D" id="2.120.10.30">
    <property type="entry name" value="TolB, C-terminal domain"/>
    <property type="match status" value="1"/>
</dbReference>
<evidence type="ECO:0000313" key="4">
    <source>
        <dbReference type="EMBL" id="KQK32193.1"/>
    </source>
</evidence>
<keyword evidence="2" id="KW-0732">Signal</keyword>
<proteinExistence type="predicted"/>
<dbReference type="STRING" id="53254.SAMN05660750_00400"/>
<dbReference type="PANTHER" id="PTHR19328:SF75">
    <property type="entry name" value="ALDOSE SUGAR DEHYDROGENASE YLII"/>
    <property type="match status" value="1"/>
</dbReference>
<sequence>MTMRFGSVGRAFAAGIFVAAIAAGAAAAQQRFPSSAGELIVETVASGLENPWGLAFLPDGRMLVTERPGRLRIVGTDGTLSRPITGVPSVMARGQGGLLDVALDPAFAENRLVYFSFAEPRSGGNGTSVGRGRLNEQGTALANVEVIFRQMPSIASNMHFGSRLVFDRTGALFVTVGDRYSQREQAQNPANHIGKVIRIRPEGGAPADNPKKQGWAPEVWSIGHRNVQGAALHPQSGQLWTAEHGARGGDEINTPKAGLNYGWPVITYGIDYSGAKIGEGTAKPGMEQPLFYWDPSIAPSGAAFYTGPVWPAWRNSLFVGALAGQMLVRLSTQGEAVTGEERLLTNIGERIRDVVQGPDGFLYLLSDDANGKVLRVRPAR</sequence>
<dbReference type="SUPFAM" id="SSF50952">
    <property type="entry name" value="Soluble quinoprotein glucose dehydrogenase"/>
    <property type="match status" value="1"/>
</dbReference>
<reference evidence="4 5" key="1">
    <citation type="submission" date="2015-10" db="EMBL/GenBank/DDBJ databases">
        <title>Draft genome of Bosea thiooxidans.</title>
        <authorList>
            <person name="Wang X."/>
        </authorList>
    </citation>
    <scope>NUCLEOTIDE SEQUENCE [LARGE SCALE GENOMIC DNA]</scope>
    <source>
        <strain evidence="4 5">CGMCC 9174</strain>
    </source>
</reference>